<dbReference type="GO" id="GO:0016747">
    <property type="term" value="F:acyltransferase activity, transferring groups other than amino-acyl groups"/>
    <property type="evidence" value="ECO:0007669"/>
    <property type="project" value="InterPro"/>
</dbReference>
<comment type="caution">
    <text evidence="3">The sequence shown here is derived from an EMBL/GenBank/DDBJ whole genome shotgun (WGS) entry which is preliminary data.</text>
</comment>
<feature type="domain" description="Acyltransferase 3" evidence="2">
    <location>
        <begin position="6"/>
        <end position="331"/>
    </location>
</feature>
<keyword evidence="3" id="KW-0808">Transferase</keyword>
<feature type="transmembrane region" description="Helical" evidence="1">
    <location>
        <begin position="250"/>
        <end position="270"/>
    </location>
</feature>
<dbReference type="GO" id="GO:0000271">
    <property type="term" value="P:polysaccharide biosynthetic process"/>
    <property type="evidence" value="ECO:0007669"/>
    <property type="project" value="TreeGrafter"/>
</dbReference>
<organism evidence="3 4">
    <name type="scientific">Faecalibacter rhinopitheci</name>
    <dbReference type="NCBI Taxonomy" id="2779678"/>
    <lineage>
        <taxon>Bacteria</taxon>
        <taxon>Pseudomonadati</taxon>
        <taxon>Bacteroidota</taxon>
        <taxon>Flavobacteriia</taxon>
        <taxon>Flavobacteriales</taxon>
        <taxon>Weeksellaceae</taxon>
        <taxon>Faecalibacter</taxon>
    </lineage>
</organism>
<dbReference type="InterPro" id="IPR050879">
    <property type="entry name" value="Acyltransferase_3"/>
</dbReference>
<keyword evidence="1" id="KW-0812">Transmembrane</keyword>
<feature type="transmembrane region" description="Helical" evidence="1">
    <location>
        <begin position="290"/>
        <end position="306"/>
    </location>
</feature>
<feature type="transmembrane region" description="Helical" evidence="1">
    <location>
        <begin position="197"/>
        <end position="215"/>
    </location>
</feature>
<keyword evidence="3" id="KW-0012">Acyltransferase</keyword>
<feature type="transmembrane region" description="Helical" evidence="1">
    <location>
        <begin position="12"/>
        <end position="31"/>
    </location>
</feature>
<evidence type="ECO:0000313" key="3">
    <source>
        <dbReference type="EMBL" id="MBF0596842.1"/>
    </source>
</evidence>
<feature type="transmembrane region" description="Helical" evidence="1">
    <location>
        <begin position="140"/>
        <end position="161"/>
    </location>
</feature>
<evidence type="ECO:0000256" key="1">
    <source>
        <dbReference type="SAM" id="Phobius"/>
    </source>
</evidence>
<feature type="transmembrane region" description="Helical" evidence="1">
    <location>
        <begin position="166"/>
        <end position="185"/>
    </location>
</feature>
<evidence type="ECO:0000313" key="4">
    <source>
        <dbReference type="Proteomes" id="UP000608754"/>
    </source>
</evidence>
<reference evidence="3" key="1">
    <citation type="submission" date="2020-10" db="EMBL/GenBank/DDBJ databases">
        <authorList>
            <person name="Lu T."/>
            <person name="Wang Q."/>
            <person name="Han X."/>
        </authorList>
    </citation>
    <scope>NUCLEOTIDE SEQUENCE</scope>
    <source>
        <strain evidence="3">WQ 117</strain>
    </source>
</reference>
<dbReference type="PANTHER" id="PTHR23028">
    <property type="entry name" value="ACETYLTRANSFERASE"/>
    <property type="match status" value="1"/>
</dbReference>
<keyword evidence="1" id="KW-0472">Membrane</keyword>
<dbReference type="AlphaFoldDB" id="A0A8J7FM25"/>
<evidence type="ECO:0000259" key="2">
    <source>
        <dbReference type="Pfam" id="PF01757"/>
    </source>
</evidence>
<feature type="transmembrane region" description="Helical" evidence="1">
    <location>
        <begin position="78"/>
        <end position="98"/>
    </location>
</feature>
<dbReference type="EMBL" id="JADGIK010000003">
    <property type="protein sequence ID" value="MBF0596842.1"/>
    <property type="molecule type" value="Genomic_DNA"/>
</dbReference>
<proteinExistence type="predicted"/>
<feature type="transmembrane region" description="Helical" evidence="1">
    <location>
        <begin position="37"/>
        <end position="58"/>
    </location>
</feature>
<gene>
    <name evidence="3" type="ORF">IM532_05160</name>
</gene>
<dbReference type="Proteomes" id="UP000608754">
    <property type="component" value="Unassembled WGS sequence"/>
</dbReference>
<keyword evidence="1" id="KW-1133">Transmembrane helix</keyword>
<name>A0A8J7FM25_9FLAO</name>
<dbReference type="PANTHER" id="PTHR23028:SF53">
    <property type="entry name" value="ACYL_TRANSF_3 DOMAIN-CONTAINING PROTEIN"/>
    <property type="match status" value="1"/>
</dbReference>
<dbReference type="Pfam" id="PF01757">
    <property type="entry name" value="Acyl_transf_3"/>
    <property type="match status" value="1"/>
</dbReference>
<accession>A0A8J7FM25</accession>
<dbReference type="InterPro" id="IPR002656">
    <property type="entry name" value="Acyl_transf_3_dom"/>
</dbReference>
<dbReference type="GO" id="GO:0016020">
    <property type="term" value="C:membrane"/>
    <property type="evidence" value="ECO:0007669"/>
    <property type="project" value="TreeGrafter"/>
</dbReference>
<protein>
    <submittedName>
        <fullName evidence="3">Acyltransferase</fullName>
    </submittedName>
</protein>
<dbReference type="RefSeq" id="WP_194182377.1">
    <property type="nucleotide sequence ID" value="NZ_JADGIK010000003.1"/>
</dbReference>
<sequence length="346" mass="40975">MKHFHTLDALRFYAFFIVFIHHLPISIDSYFSKITKSGGIGVQIFFLLSGFLITYILFHEKLNKKKFSLKNFMMRRILRIWPLYYAMVFFAFITPTILQVLSMDSSGDGYAPNWLYPLLFLENYQMMLTNSFANVSPLRVMWSLCIEEHFYIIWGLAFLLLPMKRILNFLIGSIFFSFVSRLIYYKIGLIDMDIFTNIHYFSFGGILAYVLLFKPEWIEKLAIFSTILKRVIAFFILTLLLFIPNFKLDFLIIEPLIISLLTILLLALTLPEKNALKISDHNIINRLGKYTYGMYLFHTIWINLFNKFTNQYLLIALFAFVATILSSILSYHIFEKQFLKLKKYYR</sequence>
<feature type="transmembrane region" description="Helical" evidence="1">
    <location>
        <begin position="312"/>
        <end position="334"/>
    </location>
</feature>
<keyword evidence="4" id="KW-1185">Reference proteome</keyword>
<feature type="transmembrane region" description="Helical" evidence="1">
    <location>
        <begin position="227"/>
        <end position="244"/>
    </location>
</feature>